<protein>
    <submittedName>
        <fullName evidence="5">ABC transporter ATP-binding protein</fullName>
    </submittedName>
</protein>
<dbReference type="InterPro" id="IPR027417">
    <property type="entry name" value="P-loop_NTPase"/>
</dbReference>
<dbReference type="Gene3D" id="3.40.50.300">
    <property type="entry name" value="P-loop containing nucleotide triphosphate hydrolases"/>
    <property type="match status" value="1"/>
</dbReference>
<evidence type="ECO:0000256" key="2">
    <source>
        <dbReference type="ARBA" id="ARBA00022741"/>
    </source>
</evidence>
<evidence type="ECO:0000313" key="6">
    <source>
        <dbReference type="Proteomes" id="UP000650524"/>
    </source>
</evidence>
<sequence length="282" mass="31578">MDNNSLEQNNEGRITIDHVSKVYDPEGANVRALNNCCAEVEPGEFLVLIGPSGCGKTTLLNAIAGFENITEGSIYLDEKIIASPDMNQSPGADRIVVFQNGALFPWKTVLENLIYGPMVQGKMFRDEAVAEVRRIMDKLGLSRSTEDLYPDSLSSGMKRQVEIIRALINNPKVLLLDEPFRALDSMTKSLMHEYLLEVYEITGKTIFFVTHDLEEAVFLADRVIIMTTRPGLIKAIIDVDIPRPRDFHVLATVQFMEFKDRAVKAVREEALKAFEAGDRELA</sequence>
<feature type="domain" description="ABC transporter" evidence="4">
    <location>
        <begin position="14"/>
        <end position="253"/>
    </location>
</feature>
<dbReference type="SUPFAM" id="SSF52540">
    <property type="entry name" value="P-loop containing nucleoside triphosphate hydrolases"/>
    <property type="match status" value="1"/>
</dbReference>
<evidence type="ECO:0000313" key="5">
    <source>
        <dbReference type="EMBL" id="MBC8177052.1"/>
    </source>
</evidence>
<evidence type="ECO:0000259" key="4">
    <source>
        <dbReference type="PROSITE" id="PS50893"/>
    </source>
</evidence>
<evidence type="ECO:0000256" key="3">
    <source>
        <dbReference type="ARBA" id="ARBA00022840"/>
    </source>
</evidence>
<dbReference type="Pfam" id="PF00005">
    <property type="entry name" value="ABC_tran"/>
    <property type="match status" value="1"/>
</dbReference>
<dbReference type="PROSITE" id="PS50893">
    <property type="entry name" value="ABC_TRANSPORTER_2"/>
    <property type="match status" value="1"/>
</dbReference>
<dbReference type="PANTHER" id="PTHR42788">
    <property type="entry name" value="TAURINE IMPORT ATP-BINDING PROTEIN-RELATED"/>
    <property type="match status" value="1"/>
</dbReference>
<dbReference type="GO" id="GO:0005524">
    <property type="term" value="F:ATP binding"/>
    <property type="evidence" value="ECO:0007669"/>
    <property type="project" value="UniProtKB-KW"/>
</dbReference>
<dbReference type="Proteomes" id="UP000650524">
    <property type="component" value="Unassembled WGS sequence"/>
</dbReference>
<dbReference type="InterPro" id="IPR003439">
    <property type="entry name" value="ABC_transporter-like_ATP-bd"/>
</dbReference>
<dbReference type="EMBL" id="JACNJD010000183">
    <property type="protein sequence ID" value="MBC8177052.1"/>
    <property type="molecule type" value="Genomic_DNA"/>
</dbReference>
<keyword evidence="2" id="KW-0547">Nucleotide-binding</keyword>
<dbReference type="PANTHER" id="PTHR42788:SF13">
    <property type="entry name" value="ALIPHATIC SULFONATES IMPORT ATP-BINDING PROTEIN SSUB"/>
    <property type="match status" value="1"/>
</dbReference>
<proteinExistence type="predicted"/>
<keyword evidence="3 5" id="KW-0067">ATP-binding</keyword>
<dbReference type="GO" id="GO:0016887">
    <property type="term" value="F:ATP hydrolysis activity"/>
    <property type="evidence" value="ECO:0007669"/>
    <property type="project" value="InterPro"/>
</dbReference>
<accession>A0A8J6T457</accession>
<name>A0A8J6T457_9DELT</name>
<keyword evidence="1" id="KW-0813">Transport</keyword>
<dbReference type="AlphaFoldDB" id="A0A8J6T457"/>
<reference evidence="5 6" key="1">
    <citation type="submission" date="2020-08" db="EMBL/GenBank/DDBJ databases">
        <title>Bridging the membrane lipid divide: bacteria of the FCB group superphylum have the potential to synthesize archaeal ether lipids.</title>
        <authorList>
            <person name="Villanueva L."/>
            <person name="Von Meijenfeldt F.A.B."/>
            <person name="Westbye A.B."/>
            <person name="Yadav S."/>
            <person name="Hopmans E.C."/>
            <person name="Dutilh B.E."/>
            <person name="Sinninghe Damste J.S."/>
        </authorList>
    </citation>
    <scope>NUCLEOTIDE SEQUENCE [LARGE SCALE GENOMIC DNA]</scope>
    <source>
        <strain evidence="5">NIOZ-UU27</strain>
    </source>
</reference>
<evidence type="ECO:0000256" key="1">
    <source>
        <dbReference type="ARBA" id="ARBA00022448"/>
    </source>
</evidence>
<gene>
    <name evidence="5" type="ORF">H8E19_06560</name>
</gene>
<organism evidence="5 6">
    <name type="scientific">Candidatus Desulfacyla euxinica</name>
    <dbReference type="NCBI Taxonomy" id="2841693"/>
    <lineage>
        <taxon>Bacteria</taxon>
        <taxon>Deltaproteobacteria</taxon>
        <taxon>Candidatus Desulfacyla</taxon>
    </lineage>
</organism>
<dbReference type="InterPro" id="IPR050166">
    <property type="entry name" value="ABC_transporter_ATP-bind"/>
</dbReference>
<dbReference type="InterPro" id="IPR003593">
    <property type="entry name" value="AAA+_ATPase"/>
</dbReference>
<dbReference type="SMART" id="SM00382">
    <property type="entry name" value="AAA"/>
    <property type="match status" value="1"/>
</dbReference>
<dbReference type="CDD" id="cd03293">
    <property type="entry name" value="ABC_NrtD_SsuB_transporters"/>
    <property type="match status" value="1"/>
</dbReference>
<comment type="caution">
    <text evidence="5">The sequence shown here is derived from an EMBL/GenBank/DDBJ whole genome shotgun (WGS) entry which is preliminary data.</text>
</comment>